<feature type="compositionally biased region" description="Basic and acidic residues" evidence="1">
    <location>
        <begin position="387"/>
        <end position="407"/>
    </location>
</feature>
<gene>
    <name evidence="2" type="ORF">ACEWY4_002739</name>
</gene>
<evidence type="ECO:0000313" key="2">
    <source>
        <dbReference type="EMBL" id="KAL2100978.1"/>
    </source>
</evidence>
<accession>A0ABD1KP77</accession>
<dbReference type="Proteomes" id="UP001591681">
    <property type="component" value="Unassembled WGS sequence"/>
</dbReference>
<name>A0ABD1KP77_9TELE</name>
<evidence type="ECO:0000313" key="3">
    <source>
        <dbReference type="Proteomes" id="UP001591681"/>
    </source>
</evidence>
<organism evidence="2 3">
    <name type="scientific">Coilia grayii</name>
    <name type="common">Gray's grenadier anchovy</name>
    <dbReference type="NCBI Taxonomy" id="363190"/>
    <lineage>
        <taxon>Eukaryota</taxon>
        <taxon>Metazoa</taxon>
        <taxon>Chordata</taxon>
        <taxon>Craniata</taxon>
        <taxon>Vertebrata</taxon>
        <taxon>Euteleostomi</taxon>
        <taxon>Actinopterygii</taxon>
        <taxon>Neopterygii</taxon>
        <taxon>Teleostei</taxon>
        <taxon>Clupei</taxon>
        <taxon>Clupeiformes</taxon>
        <taxon>Clupeoidei</taxon>
        <taxon>Engraulidae</taxon>
        <taxon>Coilinae</taxon>
        <taxon>Coilia</taxon>
    </lineage>
</organism>
<feature type="region of interest" description="Disordered" evidence="1">
    <location>
        <begin position="702"/>
        <end position="732"/>
    </location>
</feature>
<comment type="caution">
    <text evidence="2">The sequence shown here is derived from an EMBL/GenBank/DDBJ whole genome shotgun (WGS) entry which is preliminary data.</text>
</comment>
<proteinExistence type="predicted"/>
<keyword evidence="3" id="KW-1185">Reference proteome</keyword>
<dbReference type="AlphaFoldDB" id="A0ABD1KP77"/>
<sequence>MTRMQFTELCLAILKVVSLSSITLILPAYVCVVKEAETSISRSSTPTSDFTSTERSPSVVSCHSLVVTCPESLVTDGAPMVDGGKSQSPFSSPTTTEGPVTQMVLRMKGALARLQNTIVGHPRQEHTPAPAVCDVRESAAQCLVSEPLGPADAASPVSETAMVAQHGASHDETCILRILEKLLSSGNIDQIAKNLIGQVQGVLQDSGASSVPVAASKSTSDSKLLLNRAPKRPLSASQIVCSYAEVAIKDLLKPYLLPLVAWNAQENLAPPQIPISGNGIPSSSHPTGHPCTTQSSGATNTIGSLLGLDNTECSCLLTSLIQRLPANISYPDTAESFPPGQVATSPSRRFSEVANLFTQVMTSEVMDMVDSELRRHAYQNEGSSVAAKDEPRTLSSPDKEEVREQKAMESCPTQSHQLGPGSGHYGGLFSGLIQRFLAKFRYSDSALSDAGDGVKARASSPVSQGTRPESSEPDRTHDSATPSQKLKNMLDLFTEVMVSQVMDVVCVESNMELDRHTDQAETGSIKMETCNAEEQLHSASSRTSSSKSAHQLTALLSDDITDRDGTVCDRDFELRKSSGSPSLVGPTQGTDSSDNGCLVTVLVLQLLAKMKDQQATSPDMMGSCQDLIEKLLSEFSGASGTPNLQNYPSNTKIQAIYKTVDKFLQKEIGPETILQRAVNTQDVSFDKILLTALGKELRHECDPEVTAAPSAPSASPSPEHVSGAGSGQTARKMPKMPFSLKVQSTFFYRLMWYSFVFSSAGQHVDTPAPHGPSDVSVEASGQKPRKRSFFSRVFTCCFQGSAES</sequence>
<reference evidence="2 3" key="1">
    <citation type="submission" date="2024-09" db="EMBL/GenBank/DDBJ databases">
        <title>A chromosome-level genome assembly of Gray's grenadier anchovy, Coilia grayii.</title>
        <authorList>
            <person name="Fu Z."/>
        </authorList>
    </citation>
    <scope>NUCLEOTIDE SEQUENCE [LARGE SCALE GENOMIC DNA]</scope>
    <source>
        <strain evidence="2">G4</strain>
        <tissue evidence="2">Muscle</tissue>
    </source>
</reference>
<evidence type="ECO:0000256" key="1">
    <source>
        <dbReference type="SAM" id="MobiDB-lite"/>
    </source>
</evidence>
<feature type="compositionally biased region" description="Basic and acidic residues" evidence="1">
    <location>
        <begin position="469"/>
        <end position="478"/>
    </location>
</feature>
<feature type="region of interest" description="Disordered" evidence="1">
    <location>
        <begin position="379"/>
        <end position="419"/>
    </location>
</feature>
<dbReference type="EMBL" id="JBHFQA010000003">
    <property type="protein sequence ID" value="KAL2100978.1"/>
    <property type="molecule type" value="Genomic_DNA"/>
</dbReference>
<feature type="compositionally biased region" description="Low complexity" evidence="1">
    <location>
        <begin position="707"/>
        <end position="718"/>
    </location>
</feature>
<feature type="region of interest" description="Disordered" evidence="1">
    <location>
        <begin position="447"/>
        <end position="483"/>
    </location>
</feature>
<protein>
    <submittedName>
        <fullName evidence="2">Uncharacterized protein</fullName>
    </submittedName>
</protein>